<name>A0ACB5R410_9BURK</name>
<reference evidence="1" key="1">
    <citation type="submission" date="2021-09" db="EMBL/GenBank/DDBJ databases">
        <title>Isolation and characterization of 3-chlorobenzoate degrading bacteria from soils in Shizuoka.</title>
        <authorList>
            <person name="Ifat A."/>
            <person name="Ogawa N."/>
            <person name="Kimbara K."/>
            <person name="Moriuchi R."/>
            <person name="Dohra H."/>
            <person name="Shintani M."/>
        </authorList>
    </citation>
    <scope>NUCLEOTIDE SEQUENCE</scope>
    <source>
        <strain evidence="1">19CS2-2</strain>
    </source>
</reference>
<organism evidence="1 2">
    <name type="scientific">Caballeronia novacaledonica</name>
    <dbReference type="NCBI Taxonomy" id="1544861"/>
    <lineage>
        <taxon>Bacteria</taxon>
        <taxon>Pseudomonadati</taxon>
        <taxon>Pseudomonadota</taxon>
        <taxon>Betaproteobacteria</taxon>
        <taxon>Burkholderiales</taxon>
        <taxon>Burkholderiaceae</taxon>
        <taxon>Caballeronia</taxon>
    </lineage>
</organism>
<protein>
    <submittedName>
        <fullName evidence="1">CoA transferase</fullName>
    </submittedName>
</protein>
<proteinExistence type="predicted"/>
<evidence type="ECO:0000313" key="1">
    <source>
        <dbReference type="EMBL" id="GJH21818.1"/>
    </source>
</evidence>
<dbReference type="EMBL" id="BPUR01000031">
    <property type="protein sequence ID" value="GJH21818.1"/>
    <property type="molecule type" value="Genomic_DNA"/>
</dbReference>
<sequence length="386" mass="41486">MTLLDGLRILTLEHFGAGPYGSMFLADLGAEVIKIESGVQGGDASRHVGPHMLGKGDSQYFQTFNTNKRSVSLDIKTDEGRESFLGLVESADAVINNLRGDQPAKLAIDYAHLKSANPAIVCLHISAYGRDNPRRSWPGYDFLMQAEAGLMSLTGEPGGPPSRNGVSMIDFMTGMTGVTGLLSGVLHARKTGIGCDIDASLFDVALHQLTYPGTWHLNEGDVPTRLSRGSHLSVAPVQTFPTSDGWIFVACMMEKFWQVLLKLSGNEAIGADPRFATPAARHAHRDALTDALDPIFAGRPTADWLALLSGHLPVAPVYDVAQALANPFVEEVGMINRMPHPSKPDFRILSNPLKVNGQRLAQQVCAPLGHDDADLLGPVLSHDAAR</sequence>
<keyword evidence="2" id="KW-1185">Reference proteome</keyword>
<evidence type="ECO:0000313" key="2">
    <source>
        <dbReference type="Proteomes" id="UP001055013"/>
    </source>
</evidence>
<gene>
    <name evidence="1" type="ORF">CBA19CS22_34770</name>
</gene>
<accession>A0ACB5R410</accession>
<keyword evidence="1" id="KW-0808">Transferase</keyword>
<dbReference type="Proteomes" id="UP001055013">
    <property type="component" value="Unassembled WGS sequence"/>
</dbReference>
<comment type="caution">
    <text evidence="1">The sequence shown here is derived from an EMBL/GenBank/DDBJ whole genome shotgun (WGS) entry which is preliminary data.</text>
</comment>